<accession>A0A1M6LKW7</accession>
<dbReference type="STRING" id="1123071.SAMN02745181_2426"/>
<keyword evidence="2" id="KW-1133">Transmembrane helix</keyword>
<evidence type="ECO:0008006" key="5">
    <source>
        <dbReference type="Google" id="ProtNLM"/>
    </source>
</evidence>
<dbReference type="InParanoid" id="A0A1M6LKW7"/>
<name>A0A1M6LKW7_9BACT</name>
<evidence type="ECO:0000256" key="2">
    <source>
        <dbReference type="SAM" id="Phobius"/>
    </source>
</evidence>
<keyword evidence="2" id="KW-0812">Transmembrane</keyword>
<keyword evidence="4" id="KW-1185">Reference proteome</keyword>
<sequence length="143" mass="15570">MAEENESPLAPYATPSSDPVHQSLEQKEVPLAVIEALGATKITTMICSVAGFIAVGLMLWAAFTAMPYDAPGFAILLLIATVSFFAPYFAFRYSRSVTRVTKSLKEEDLVKALKNQSLFWGYICILACLWGFLMLLALLGAIA</sequence>
<protein>
    <recommendedName>
        <fullName evidence="5">Transmembrane protein</fullName>
    </recommendedName>
</protein>
<evidence type="ECO:0000313" key="3">
    <source>
        <dbReference type="EMBL" id="SHJ71813.1"/>
    </source>
</evidence>
<dbReference type="RefSeq" id="WP_143184018.1">
    <property type="nucleotide sequence ID" value="NZ_FQYR01000004.1"/>
</dbReference>
<feature type="region of interest" description="Disordered" evidence="1">
    <location>
        <begin position="1"/>
        <end position="20"/>
    </location>
</feature>
<evidence type="ECO:0000313" key="4">
    <source>
        <dbReference type="Proteomes" id="UP000184510"/>
    </source>
</evidence>
<reference evidence="3 4" key="1">
    <citation type="submission" date="2016-11" db="EMBL/GenBank/DDBJ databases">
        <authorList>
            <person name="Jaros S."/>
            <person name="Januszkiewicz K."/>
            <person name="Wedrychowicz H."/>
        </authorList>
    </citation>
    <scope>NUCLEOTIDE SEQUENCE [LARGE SCALE GENOMIC DNA]</scope>
    <source>
        <strain evidence="3 4">DSM 18772</strain>
    </source>
</reference>
<keyword evidence="2" id="KW-0472">Membrane</keyword>
<gene>
    <name evidence="3" type="ORF">SAMN02745181_2426</name>
</gene>
<feature type="transmembrane region" description="Helical" evidence="2">
    <location>
        <begin position="45"/>
        <end position="66"/>
    </location>
</feature>
<feature type="transmembrane region" description="Helical" evidence="2">
    <location>
        <begin position="119"/>
        <end position="142"/>
    </location>
</feature>
<organism evidence="3 4">
    <name type="scientific">Rubritalea squalenifaciens DSM 18772</name>
    <dbReference type="NCBI Taxonomy" id="1123071"/>
    <lineage>
        <taxon>Bacteria</taxon>
        <taxon>Pseudomonadati</taxon>
        <taxon>Verrucomicrobiota</taxon>
        <taxon>Verrucomicrobiia</taxon>
        <taxon>Verrucomicrobiales</taxon>
        <taxon>Rubritaleaceae</taxon>
        <taxon>Rubritalea</taxon>
    </lineage>
</organism>
<dbReference type="EMBL" id="FQYR01000004">
    <property type="protein sequence ID" value="SHJ71813.1"/>
    <property type="molecule type" value="Genomic_DNA"/>
</dbReference>
<dbReference type="AlphaFoldDB" id="A0A1M6LKW7"/>
<feature type="transmembrane region" description="Helical" evidence="2">
    <location>
        <begin position="72"/>
        <end position="91"/>
    </location>
</feature>
<evidence type="ECO:0000256" key="1">
    <source>
        <dbReference type="SAM" id="MobiDB-lite"/>
    </source>
</evidence>
<dbReference type="Proteomes" id="UP000184510">
    <property type="component" value="Unassembled WGS sequence"/>
</dbReference>
<proteinExistence type="predicted"/>